<dbReference type="STRING" id="1121429.SAMN02745133_00994"/>
<dbReference type="InterPro" id="IPR050500">
    <property type="entry name" value="Phos_Acetyltrans/Butyryltrans"/>
</dbReference>
<dbReference type="InterPro" id="IPR002505">
    <property type="entry name" value="PTA_PTB"/>
</dbReference>
<keyword evidence="2 6" id="KW-0808">Transferase</keyword>
<evidence type="ECO:0000256" key="4">
    <source>
        <dbReference type="SAM" id="Phobius"/>
    </source>
</evidence>
<dbReference type="InterPro" id="IPR012147">
    <property type="entry name" value="P_Ac_Bu_trans"/>
</dbReference>
<dbReference type="PANTHER" id="PTHR43356:SF2">
    <property type="entry name" value="PHOSPHATE ACETYLTRANSFERASE"/>
    <property type="match status" value="1"/>
</dbReference>
<dbReference type="OrthoDB" id="9774179at2"/>
<dbReference type="NCBIfam" id="NF006045">
    <property type="entry name" value="PRK08190.1"/>
    <property type="match status" value="1"/>
</dbReference>
<dbReference type="Gene3D" id="3.40.718.10">
    <property type="entry name" value="Isopropylmalate Dehydrogenase"/>
    <property type="match status" value="1"/>
</dbReference>
<dbReference type="EMBL" id="FQUY01000005">
    <property type="protein sequence ID" value="SHE72348.1"/>
    <property type="molecule type" value="Genomic_DNA"/>
</dbReference>
<keyword evidence="7" id="KW-1185">Reference proteome</keyword>
<protein>
    <submittedName>
        <fullName evidence="6">Phosphate butyryltransferase</fullName>
    </submittedName>
</protein>
<feature type="domain" description="Phosphate acetyl/butaryl transferase" evidence="5">
    <location>
        <begin position="82"/>
        <end position="294"/>
    </location>
</feature>
<comment type="similarity">
    <text evidence="1">Belongs to the phosphate acetyltransferase and butyryltransferase family.</text>
</comment>
<sequence length="315" mass="33540">MQFKNFAQVLEVVKGLPKVRVSVANAQDEKVLLALKKAMQEGFVEPVLVGSRSEIERVAWDVDFDLNGVEIFEADALAAPELAIKLVMGGNCQVLMKGLVNSSTFLKAVLNGEWGLRTGKILSHIAVYEVPGYDRLIFLTDGGLNIAPDIEMKKQICQNAIDFAHSLGITLPKVAVLSANEQVSPKMPVTLEAQQLAQMAKKGEITGALVDGPLALDIAINKDAAEHKGIKSPVAGQADILLVPNIEAGNILGKSILYFAGGVMAGLVLGAAAPVVLPSRADTPQGKLMSLALACLAGHGMNRKDQNFRWEQITG</sequence>
<keyword evidence="4" id="KW-0812">Transmembrane</keyword>
<dbReference type="SUPFAM" id="SSF53659">
    <property type="entry name" value="Isocitrate/Isopropylmalate dehydrogenase-like"/>
    <property type="match status" value="1"/>
</dbReference>
<keyword evidence="4" id="KW-0472">Membrane</keyword>
<evidence type="ECO:0000313" key="6">
    <source>
        <dbReference type="EMBL" id="SHE72348.1"/>
    </source>
</evidence>
<dbReference type="GO" id="GO:0016746">
    <property type="term" value="F:acyltransferase activity"/>
    <property type="evidence" value="ECO:0007669"/>
    <property type="project" value="UniProtKB-KW"/>
</dbReference>
<name>A0A1M4VTR7_9FIRM</name>
<keyword evidence="3" id="KW-0012">Acyltransferase</keyword>
<accession>A0A1M4VTR7</accession>
<dbReference type="Pfam" id="PF01515">
    <property type="entry name" value="PTA_PTB"/>
    <property type="match status" value="2"/>
</dbReference>
<evidence type="ECO:0000313" key="7">
    <source>
        <dbReference type="Proteomes" id="UP000184148"/>
    </source>
</evidence>
<gene>
    <name evidence="6" type="ORF">SAMN02745133_00994</name>
</gene>
<evidence type="ECO:0000256" key="2">
    <source>
        <dbReference type="ARBA" id="ARBA00022679"/>
    </source>
</evidence>
<evidence type="ECO:0000256" key="1">
    <source>
        <dbReference type="ARBA" id="ARBA00005656"/>
    </source>
</evidence>
<evidence type="ECO:0000256" key="3">
    <source>
        <dbReference type="ARBA" id="ARBA00023315"/>
    </source>
</evidence>
<feature type="transmembrane region" description="Helical" evidence="4">
    <location>
        <begin position="256"/>
        <end position="277"/>
    </location>
</feature>
<proteinExistence type="inferred from homology"/>
<organism evidence="6 7">
    <name type="scientific">Desulforamulus putei DSM 12395</name>
    <dbReference type="NCBI Taxonomy" id="1121429"/>
    <lineage>
        <taxon>Bacteria</taxon>
        <taxon>Bacillati</taxon>
        <taxon>Bacillota</taxon>
        <taxon>Clostridia</taxon>
        <taxon>Eubacteriales</taxon>
        <taxon>Peptococcaceae</taxon>
        <taxon>Desulforamulus</taxon>
    </lineage>
</organism>
<dbReference type="PIRSF" id="PIRSF000428">
    <property type="entry name" value="P_Ac_trans"/>
    <property type="match status" value="1"/>
</dbReference>
<dbReference type="Proteomes" id="UP000184148">
    <property type="component" value="Unassembled WGS sequence"/>
</dbReference>
<keyword evidence="4" id="KW-1133">Transmembrane helix</keyword>
<reference evidence="7" key="1">
    <citation type="submission" date="2016-11" db="EMBL/GenBank/DDBJ databases">
        <authorList>
            <person name="Varghese N."/>
            <person name="Submissions S."/>
        </authorList>
    </citation>
    <scope>NUCLEOTIDE SEQUENCE [LARGE SCALE GENOMIC DNA]</scope>
    <source>
        <strain evidence="7">DSM 12395</strain>
    </source>
</reference>
<dbReference type="AlphaFoldDB" id="A0A1M4VTR7"/>
<feature type="domain" description="Phosphate acetyl/butaryl transferase" evidence="5">
    <location>
        <begin position="8"/>
        <end position="75"/>
    </location>
</feature>
<dbReference type="RefSeq" id="WP_073236656.1">
    <property type="nucleotide sequence ID" value="NZ_FQUY01000005.1"/>
</dbReference>
<evidence type="ECO:0000259" key="5">
    <source>
        <dbReference type="Pfam" id="PF01515"/>
    </source>
</evidence>
<dbReference type="PANTHER" id="PTHR43356">
    <property type="entry name" value="PHOSPHATE ACETYLTRANSFERASE"/>
    <property type="match status" value="1"/>
</dbReference>